<dbReference type="EMBL" id="JAVHJS010000013">
    <property type="protein sequence ID" value="KAK2838935.1"/>
    <property type="molecule type" value="Genomic_DNA"/>
</dbReference>
<evidence type="ECO:0000256" key="1">
    <source>
        <dbReference type="ARBA" id="ARBA00022723"/>
    </source>
</evidence>
<keyword evidence="1 4" id="KW-0479">Metal-binding</keyword>
<evidence type="ECO:0000256" key="3">
    <source>
        <dbReference type="ARBA" id="ARBA00023038"/>
    </source>
</evidence>
<feature type="region of interest" description="Disordered" evidence="5">
    <location>
        <begin position="22"/>
        <end position="165"/>
    </location>
</feature>
<keyword evidence="3 4" id="KW-0440">LIM domain</keyword>
<dbReference type="AlphaFoldDB" id="A0AA88SIJ9"/>
<reference evidence="7" key="1">
    <citation type="submission" date="2023-08" db="EMBL/GenBank/DDBJ databases">
        <title>Pelteobagrus vachellii genome.</title>
        <authorList>
            <person name="Liu H."/>
        </authorList>
    </citation>
    <scope>NUCLEOTIDE SEQUENCE</scope>
    <source>
        <strain evidence="7">PRFRI_2022a</strain>
        <tissue evidence="7">Muscle</tissue>
    </source>
</reference>
<feature type="compositionally biased region" description="Polar residues" evidence="5">
    <location>
        <begin position="248"/>
        <end position="276"/>
    </location>
</feature>
<feature type="compositionally biased region" description="Polar residues" evidence="5">
    <location>
        <begin position="71"/>
        <end position="82"/>
    </location>
</feature>
<dbReference type="Gene3D" id="2.10.110.10">
    <property type="entry name" value="Cysteine Rich Protein"/>
    <property type="match status" value="1"/>
</dbReference>
<feature type="compositionally biased region" description="Polar residues" evidence="5">
    <location>
        <begin position="308"/>
        <end position="321"/>
    </location>
</feature>
<gene>
    <name evidence="7" type="ORF">Q7C36_013749</name>
</gene>
<dbReference type="PANTHER" id="PTHR15468:SF2">
    <property type="entry name" value="ZINC FINGER PROTEIN 185"/>
    <property type="match status" value="1"/>
</dbReference>
<comment type="caution">
    <text evidence="7">The sequence shown here is derived from an EMBL/GenBank/DDBJ whole genome shotgun (WGS) entry which is preliminary data.</text>
</comment>
<feature type="region of interest" description="Disordered" evidence="5">
    <location>
        <begin position="502"/>
        <end position="526"/>
    </location>
</feature>
<dbReference type="PANTHER" id="PTHR15468">
    <property type="entry name" value="ZNF185"/>
    <property type="match status" value="1"/>
</dbReference>
<evidence type="ECO:0000259" key="6">
    <source>
        <dbReference type="PROSITE" id="PS50023"/>
    </source>
</evidence>
<protein>
    <recommendedName>
        <fullName evidence="6">LIM zinc-binding domain-containing protein</fullName>
    </recommendedName>
</protein>
<feature type="compositionally biased region" description="Basic and acidic residues" evidence="5">
    <location>
        <begin position="111"/>
        <end position="120"/>
    </location>
</feature>
<evidence type="ECO:0000256" key="4">
    <source>
        <dbReference type="PROSITE-ProRule" id="PRU00125"/>
    </source>
</evidence>
<proteinExistence type="predicted"/>
<dbReference type="InterPro" id="IPR001781">
    <property type="entry name" value="Znf_LIM"/>
</dbReference>
<dbReference type="CDD" id="cd08368">
    <property type="entry name" value="LIM"/>
    <property type="match status" value="1"/>
</dbReference>
<feature type="compositionally biased region" description="Acidic residues" evidence="5">
    <location>
        <begin position="502"/>
        <end position="514"/>
    </location>
</feature>
<dbReference type="InterPro" id="IPR052621">
    <property type="entry name" value="Cell_Prolif/Cornif_Regul"/>
</dbReference>
<feature type="compositionally biased region" description="Polar residues" evidence="5">
    <location>
        <begin position="352"/>
        <end position="366"/>
    </location>
</feature>
<feature type="domain" description="LIM zinc-binding" evidence="6">
    <location>
        <begin position="595"/>
        <end position="657"/>
    </location>
</feature>
<dbReference type="Proteomes" id="UP001187315">
    <property type="component" value="Unassembled WGS sequence"/>
</dbReference>
<dbReference type="GO" id="GO:0046872">
    <property type="term" value="F:metal ion binding"/>
    <property type="evidence" value="ECO:0007669"/>
    <property type="project" value="UniProtKB-KW"/>
</dbReference>
<keyword evidence="2 4" id="KW-0862">Zinc</keyword>
<dbReference type="PROSITE" id="PS00478">
    <property type="entry name" value="LIM_DOMAIN_1"/>
    <property type="match status" value="1"/>
</dbReference>
<evidence type="ECO:0000313" key="8">
    <source>
        <dbReference type="Proteomes" id="UP001187315"/>
    </source>
</evidence>
<organism evidence="7 8">
    <name type="scientific">Tachysurus vachellii</name>
    <name type="common">Darkbarbel catfish</name>
    <name type="synonym">Pelteobagrus vachellii</name>
    <dbReference type="NCBI Taxonomy" id="175792"/>
    <lineage>
        <taxon>Eukaryota</taxon>
        <taxon>Metazoa</taxon>
        <taxon>Chordata</taxon>
        <taxon>Craniata</taxon>
        <taxon>Vertebrata</taxon>
        <taxon>Euteleostomi</taxon>
        <taxon>Actinopterygii</taxon>
        <taxon>Neopterygii</taxon>
        <taxon>Teleostei</taxon>
        <taxon>Ostariophysi</taxon>
        <taxon>Siluriformes</taxon>
        <taxon>Bagridae</taxon>
        <taxon>Tachysurus</taxon>
    </lineage>
</organism>
<dbReference type="Pfam" id="PF00412">
    <property type="entry name" value="LIM"/>
    <property type="match status" value="1"/>
</dbReference>
<dbReference type="SMART" id="SM00132">
    <property type="entry name" value="LIM"/>
    <property type="match status" value="1"/>
</dbReference>
<dbReference type="PROSITE" id="PS50023">
    <property type="entry name" value="LIM_DOMAIN_2"/>
    <property type="match status" value="1"/>
</dbReference>
<evidence type="ECO:0000256" key="5">
    <source>
        <dbReference type="SAM" id="MobiDB-lite"/>
    </source>
</evidence>
<evidence type="ECO:0000313" key="7">
    <source>
        <dbReference type="EMBL" id="KAK2838935.1"/>
    </source>
</evidence>
<name>A0AA88SIJ9_TACVA</name>
<keyword evidence="8" id="KW-1185">Reference proteome</keyword>
<feature type="compositionally biased region" description="Polar residues" evidence="5">
    <location>
        <begin position="25"/>
        <end position="34"/>
    </location>
</feature>
<accession>A0AA88SIJ9</accession>
<sequence>MSTEGDRQSVLRTTKVRTALKGDSSWIQRYNQSGLEEEDDEKPWIAEVRASRVNSDFSDPVADDTPPKQDPQPSSGTDSSKSGYLIRGVFTKTDTKPAAQSTNGYIGTSGFDKKASDGYKKIATHAVRSSVEKTEPSEPPLSSEEQERRTEAASKILDSSARRQRSYVLSAAKKYEFTPGNNDSSALPATAFIAKRVVISDDDDTGSTPVSPPKHSVEMSVDEPNPSDSSATKPEKKPTVKTEPTPKQSNTLNALSDTLLSTPESTSKKQVTSPVPETQKVSKPKPSSTTSVNETITQASSVAPVATLKNSATLNPTLNSESKTDPTPKPSTDPKPVKNTSSLNDKDLLDLTGSTSQKIVDPFPTSTDLLAGDSLPKTEKAKVSLDLLAVDIIPIDTNTDRINRSIKVTYVSVSLSTDKTNTRIEKTQTVVQTKKDVKSSTDLFDPNPIVKESTKSPVELFDPLLSDSNNEQKQTVSVTFEQKSSKSSSPWDKWAVPTIDNTIEDSEPMPDQEPTDINSARPEEKELYPEAKKNLVYIKSYLNSEPFGYGTSRYDNDYVTSSSSTYAYSSPSSDYVTSSSSTYAYSSPSSTANMTACTYCGSLVGNDSKITIDHLNISCHPECFKCGVCSKPMGDFIHSMFLHRGTVLCESCYSNAN</sequence>
<evidence type="ECO:0000256" key="2">
    <source>
        <dbReference type="ARBA" id="ARBA00022833"/>
    </source>
</evidence>
<feature type="region of interest" description="Disordered" evidence="5">
    <location>
        <begin position="200"/>
        <end position="366"/>
    </location>
</feature>